<evidence type="ECO:0000256" key="9">
    <source>
        <dbReference type="PROSITE-ProRule" id="PRU00023"/>
    </source>
</evidence>
<keyword evidence="7" id="KW-0969">Cilium</keyword>
<organism evidence="12 13">
    <name type="scientific">Dreissena polymorpha</name>
    <name type="common">Zebra mussel</name>
    <name type="synonym">Mytilus polymorpha</name>
    <dbReference type="NCBI Taxonomy" id="45954"/>
    <lineage>
        <taxon>Eukaryota</taxon>
        <taxon>Metazoa</taxon>
        <taxon>Spiralia</taxon>
        <taxon>Lophotrochozoa</taxon>
        <taxon>Mollusca</taxon>
        <taxon>Bivalvia</taxon>
        <taxon>Autobranchia</taxon>
        <taxon>Heteroconchia</taxon>
        <taxon>Euheterodonta</taxon>
        <taxon>Imparidentia</taxon>
        <taxon>Neoheterodontei</taxon>
        <taxon>Myida</taxon>
        <taxon>Dreissenoidea</taxon>
        <taxon>Dreissenidae</taxon>
        <taxon>Dreissena</taxon>
    </lineage>
</organism>
<proteinExistence type="predicted"/>
<dbReference type="PROSITE" id="PS50865">
    <property type="entry name" value="ZF_MYND_2"/>
    <property type="match status" value="1"/>
</dbReference>
<evidence type="ECO:0000259" key="11">
    <source>
        <dbReference type="PROSITE" id="PS50865"/>
    </source>
</evidence>
<dbReference type="SUPFAM" id="SSF144232">
    <property type="entry name" value="HIT/MYND zinc finger-like"/>
    <property type="match status" value="1"/>
</dbReference>
<evidence type="ECO:0000313" key="12">
    <source>
        <dbReference type="EMBL" id="KAH3704710.1"/>
    </source>
</evidence>
<evidence type="ECO:0000256" key="2">
    <source>
        <dbReference type="ARBA" id="ARBA00022723"/>
    </source>
</evidence>
<evidence type="ECO:0000256" key="8">
    <source>
        <dbReference type="ARBA" id="ARBA00023273"/>
    </source>
</evidence>
<gene>
    <name evidence="12" type="ORF">DPMN_079772</name>
</gene>
<dbReference type="PROSITE" id="PS50088">
    <property type="entry name" value="ANK_REPEAT"/>
    <property type="match status" value="2"/>
</dbReference>
<dbReference type="SMART" id="SM00248">
    <property type="entry name" value="ANK"/>
    <property type="match status" value="4"/>
</dbReference>
<dbReference type="Pfam" id="PF01753">
    <property type="entry name" value="zf-MYND"/>
    <property type="match status" value="1"/>
</dbReference>
<keyword evidence="8" id="KW-0966">Cell projection</keyword>
<keyword evidence="4 10" id="KW-0863">Zinc-finger</keyword>
<dbReference type="InterPro" id="IPR002893">
    <property type="entry name" value="Znf_MYND"/>
</dbReference>
<keyword evidence="13" id="KW-1185">Reference proteome</keyword>
<keyword evidence="5" id="KW-0862">Zinc</keyword>
<sequence length="359" mass="40431">MGIEKKKSTFPELSANEKNLLEAVTQGNVAQAQKLLLEKDVKINCLDESGMTPLQHAAFRGKLEVAELLMNYGANVNSSEHENGYTTLMFAALSGNTAMTRLVLEHGAKKDPVNSVGRNAAQMAAFVGQHQCVAVINNFFDKSDLEYYTVPRGQETEPKLPMLLVPALLKLLNMSSMHPVKISMHVQDNPELLRDSYKVCKVLDLIAEKAMKAREPDDIVAMKAHYFSTIIRKAKDCKDLDTWIKSLLRGRDCDCHPEFQDQLIRQTLKEFPFVDSILLQNMVRQLATTKIGENPTSLNILNQGINGQKFGFDKVEECFTCGELAAERKCSACRMAFYCNQSCQKMHWFTHKKFCKKLA</sequence>
<dbReference type="PANTHER" id="PTHR24150">
    <property type="entry name" value="ANKYRIN REPEAT AND MYND DOMAIN-CONTAINING PROTEIN 2"/>
    <property type="match status" value="1"/>
</dbReference>
<keyword evidence="2" id="KW-0479">Metal-binding</keyword>
<dbReference type="SUPFAM" id="SSF48403">
    <property type="entry name" value="Ankyrin repeat"/>
    <property type="match status" value="1"/>
</dbReference>
<evidence type="ECO:0000256" key="6">
    <source>
        <dbReference type="ARBA" id="ARBA00023043"/>
    </source>
</evidence>
<dbReference type="Proteomes" id="UP000828390">
    <property type="component" value="Unassembled WGS sequence"/>
</dbReference>
<dbReference type="Gene3D" id="1.25.40.20">
    <property type="entry name" value="Ankyrin repeat-containing domain"/>
    <property type="match status" value="1"/>
</dbReference>
<dbReference type="GO" id="GO:0008270">
    <property type="term" value="F:zinc ion binding"/>
    <property type="evidence" value="ECO:0007669"/>
    <property type="project" value="UniProtKB-KW"/>
</dbReference>
<keyword evidence="6 9" id="KW-0040">ANK repeat</keyword>
<dbReference type="PROSITE" id="PS01360">
    <property type="entry name" value="ZF_MYND_1"/>
    <property type="match status" value="1"/>
</dbReference>
<evidence type="ECO:0000313" key="13">
    <source>
        <dbReference type="Proteomes" id="UP000828390"/>
    </source>
</evidence>
<reference evidence="12" key="2">
    <citation type="submission" date="2020-11" db="EMBL/GenBank/DDBJ databases">
        <authorList>
            <person name="McCartney M.A."/>
            <person name="Auch B."/>
            <person name="Kono T."/>
            <person name="Mallez S."/>
            <person name="Becker A."/>
            <person name="Gohl D.M."/>
            <person name="Silverstein K.A.T."/>
            <person name="Koren S."/>
            <person name="Bechman K.B."/>
            <person name="Herman A."/>
            <person name="Abrahante J.E."/>
            <person name="Garbe J."/>
        </authorList>
    </citation>
    <scope>NUCLEOTIDE SEQUENCE</scope>
    <source>
        <strain evidence="12">Duluth1</strain>
        <tissue evidence="12">Whole animal</tissue>
    </source>
</reference>
<dbReference type="InterPro" id="IPR036770">
    <property type="entry name" value="Ankyrin_rpt-contain_sf"/>
</dbReference>
<evidence type="ECO:0000256" key="3">
    <source>
        <dbReference type="ARBA" id="ARBA00022737"/>
    </source>
</evidence>
<feature type="repeat" description="ANK" evidence="9">
    <location>
        <begin position="49"/>
        <end position="81"/>
    </location>
</feature>
<keyword evidence="3" id="KW-0677">Repeat</keyword>
<evidence type="ECO:0000256" key="7">
    <source>
        <dbReference type="ARBA" id="ARBA00023069"/>
    </source>
</evidence>
<dbReference type="InterPro" id="IPR002110">
    <property type="entry name" value="Ankyrin_rpt"/>
</dbReference>
<feature type="domain" description="MYND-type" evidence="11">
    <location>
        <begin position="318"/>
        <end position="355"/>
    </location>
</feature>
<evidence type="ECO:0000256" key="10">
    <source>
        <dbReference type="PROSITE-ProRule" id="PRU00134"/>
    </source>
</evidence>
<accession>A0A9D3YT68</accession>
<dbReference type="Gene3D" id="6.10.140.2220">
    <property type="match status" value="1"/>
</dbReference>
<dbReference type="FunFam" id="1.25.40.20:FF:000182">
    <property type="entry name" value="Ankyrin repeat and MYND domain containing 2a"/>
    <property type="match status" value="1"/>
</dbReference>
<evidence type="ECO:0000256" key="5">
    <source>
        <dbReference type="ARBA" id="ARBA00022833"/>
    </source>
</evidence>
<reference evidence="12" key="1">
    <citation type="journal article" date="2019" name="bioRxiv">
        <title>The Genome of the Zebra Mussel, Dreissena polymorpha: A Resource for Invasive Species Research.</title>
        <authorList>
            <person name="McCartney M.A."/>
            <person name="Auch B."/>
            <person name="Kono T."/>
            <person name="Mallez S."/>
            <person name="Zhang Y."/>
            <person name="Obille A."/>
            <person name="Becker A."/>
            <person name="Abrahante J.E."/>
            <person name="Garbe J."/>
            <person name="Badalamenti J.P."/>
            <person name="Herman A."/>
            <person name="Mangelson H."/>
            <person name="Liachko I."/>
            <person name="Sullivan S."/>
            <person name="Sone E.D."/>
            <person name="Koren S."/>
            <person name="Silverstein K.A.T."/>
            <person name="Beckman K.B."/>
            <person name="Gohl D.M."/>
        </authorList>
    </citation>
    <scope>NUCLEOTIDE SEQUENCE</scope>
    <source>
        <strain evidence="12">Duluth1</strain>
        <tissue evidence="12">Whole animal</tissue>
    </source>
</reference>
<dbReference type="EMBL" id="JAIWYP010000015">
    <property type="protein sequence ID" value="KAH3704710.1"/>
    <property type="molecule type" value="Genomic_DNA"/>
</dbReference>
<feature type="repeat" description="ANK" evidence="9">
    <location>
        <begin position="83"/>
        <end position="115"/>
    </location>
</feature>
<dbReference type="GO" id="GO:0005929">
    <property type="term" value="C:cilium"/>
    <property type="evidence" value="ECO:0007669"/>
    <property type="project" value="UniProtKB-SubCell"/>
</dbReference>
<name>A0A9D3YT68_DREPO</name>
<dbReference type="InterPro" id="IPR052452">
    <property type="entry name" value="Ankyrin-MYND_dom_contain_2"/>
</dbReference>
<evidence type="ECO:0000256" key="1">
    <source>
        <dbReference type="ARBA" id="ARBA00004138"/>
    </source>
</evidence>
<protein>
    <recommendedName>
        <fullName evidence="11">MYND-type domain-containing protein</fullName>
    </recommendedName>
</protein>
<comment type="caution">
    <text evidence="12">The sequence shown here is derived from an EMBL/GenBank/DDBJ whole genome shotgun (WGS) entry which is preliminary data.</text>
</comment>
<dbReference type="PANTHER" id="PTHR24150:SF8">
    <property type="entry name" value="ANKYRIN REPEAT AND MYND DOMAIN-CONTAINING PROTEIN 2"/>
    <property type="match status" value="1"/>
</dbReference>
<feature type="non-terminal residue" evidence="12">
    <location>
        <position position="359"/>
    </location>
</feature>
<evidence type="ECO:0000256" key="4">
    <source>
        <dbReference type="ARBA" id="ARBA00022771"/>
    </source>
</evidence>
<dbReference type="PROSITE" id="PS50297">
    <property type="entry name" value="ANK_REP_REGION"/>
    <property type="match status" value="2"/>
</dbReference>
<comment type="subcellular location">
    <subcellularLocation>
        <location evidence="1">Cell projection</location>
        <location evidence="1">Cilium</location>
    </subcellularLocation>
</comment>
<dbReference type="Pfam" id="PF12796">
    <property type="entry name" value="Ank_2"/>
    <property type="match status" value="1"/>
</dbReference>
<dbReference type="AlphaFoldDB" id="A0A9D3YT68"/>